<dbReference type="PANTHER" id="PTHR24960:SF76">
    <property type="entry name" value="4FE-4S FERREDOXIN-TYPE DOMAIN-CONTAINING PROTEIN"/>
    <property type="match status" value="1"/>
</dbReference>
<proteinExistence type="predicted"/>
<sequence length="381" mass="41376">MKSLVSIRKCENYDSLPLGSAMESVLADLGGIAAFVRPGDKVLLKPNLLKAAGPSEAVVTHPALVEAVASMVIDAGGSVFIGDSPPLGNLARVLAKSGYDPFMKRLGLTPAPFLEKLRVEFPEGRLFRCMDLSREIFEFDTVINLAKLKTHTQMVLTLAVKNLFGSVIGTDKASWHMRAGRDFDTFATALVQIYDKIRPALSIVDGILAMEGNGPNSGDPRPVGIIGASTDAVALDAVICALLGFDTDVLRTCVIAHEHGIGMADFAHIRVVGDELHGFPLRDFKLPKSVTVTWNFSHWNPIRRFMENHVITKPRIDSAECLNCGICASHCPPGAISEEDGAMVIDRKKCISCFCCHELCSNRAVRIVQPFFGKFLSLISR</sequence>
<dbReference type="GO" id="GO:0051539">
    <property type="term" value="F:4 iron, 4 sulfur cluster binding"/>
    <property type="evidence" value="ECO:0007669"/>
    <property type="project" value="UniProtKB-KW"/>
</dbReference>
<dbReference type="InterPro" id="IPR050157">
    <property type="entry name" value="PSI_iron-sulfur_center"/>
</dbReference>
<organism evidence="6 7">
    <name type="scientific">Desulfomonile tiedjei</name>
    <dbReference type="NCBI Taxonomy" id="2358"/>
    <lineage>
        <taxon>Bacteria</taxon>
        <taxon>Pseudomonadati</taxon>
        <taxon>Thermodesulfobacteriota</taxon>
        <taxon>Desulfomonilia</taxon>
        <taxon>Desulfomonilales</taxon>
        <taxon>Desulfomonilaceae</taxon>
        <taxon>Desulfomonile</taxon>
    </lineage>
</organism>
<evidence type="ECO:0000256" key="3">
    <source>
        <dbReference type="ARBA" id="ARBA00023004"/>
    </source>
</evidence>
<keyword evidence="4" id="KW-0411">Iron-sulfur</keyword>
<dbReference type="AlphaFoldDB" id="A0A9D6Z659"/>
<name>A0A9D6Z659_9BACT</name>
<evidence type="ECO:0000256" key="4">
    <source>
        <dbReference type="ARBA" id="ARBA00023014"/>
    </source>
</evidence>
<dbReference type="PROSITE" id="PS51379">
    <property type="entry name" value="4FE4S_FER_2"/>
    <property type="match status" value="2"/>
</dbReference>
<dbReference type="SUPFAM" id="SSF54862">
    <property type="entry name" value="4Fe-4S ferredoxins"/>
    <property type="match status" value="1"/>
</dbReference>
<dbReference type="EMBL" id="JACRDE010000579">
    <property type="protein sequence ID" value="MBI5252207.1"/>
    <property type="molecule type" value="Genomic_DNA"/>
</dbReference>
<dbReference type="GO" id="GO:0046872">
    <property type="term" value="F:metal ion binding"/>
    <property type="evidence" value="ECO:0007669"/>
    <property type="project" value="UniProtKB-KW"/>
</dbReference>
<dbReference type="InterPro" id="IPR007160">
    <property type="entry name" value="DUF362"/>
</dbReference>
<dbReference type="PANTHER" id="PTHR24960">
    <property type="entry name" value="PHOTOSYSTEM I IRON-SULFUR CENTER-RELATED"/>
    <property type="match status" value="1"/>
</dbReference>
<keyword evidence="2" id="KW-0479">Metal-binding</keyword>
<comment type="caution">
    <text evidence="6">The sequence shown here is derived from an EMBL/GenBank/DDBJ whole genome shotgun (WGS) entry which is preliminary data.</text>
</comment>
<evidence type="ECO:0000313" key="7">
    <source>
        <dbReference type="Proteomes" id="UP000807825"/>
    </source>
</evidence>
<protein>
    <submittedName>
        <fullName evidence="6">DUF362 domain-containing protein</fullName>
    </submittedName>
</protein>
<dbReference type="InterPro" id="IPR017896">
    <property type="entry name" value="4Fe4S_Fe-S-bd"/>
</dbReference>
<dbReference type="Proteomes" id="UP000807825">
    <property type="component" value="Unassembled WGS sequence"/>
</dbReference>
<evidence type="ECO:0000259" key="5">
    <source>
        <dbReference type="PROSITE" id="PS51379"/>
    </source>
</evidence>
<feature type="domain" description="4Fe-4S ferredoxin-type" evidence="5">
    <location>
        <begin position="312"/>
        <end position="341"/>
    </location>
</feature>
<feature type="domain" description="4Fe-4S ferredoxin-type" evidence="5">
    <location>
        <begin position="342"/>
        <end position="370"/>
    </location>
</feature>
<reference evidence="6" key="1">
    <citation type="submission" date="2020-07" db="EMBL/GenBank/DDBJ databases">
        <title>Huge and variable diversity of episymbiotic CPR bacteria and DPANN archaea in groundwater ecosystems.</title>
        <authorList>
            <person name="He C.Y."/>
            <person name="Keren R."/>
            <person name="Whittaker M."/>
            <person name="Farag I.F."/>
            <person name="Doudna J."/>
            <person name="Cate J.H.D."/>
            <person name="Banfield J.F."/>
        </authorList>
    </citation>
    <scope>NUCLEOTIDE SEQUENCE</scope>
    <source>
        <strain evidence="6">NC_groundwater_1664_Pr3_B-0.1um_52_9</strain>
    </source>
</reference>
<evidence type="ECO:0000313" key="6">
    <source>
        <dbReference type="EMBL" id="MBI5252207.1"/>
    </source>
</evidence>
<keyword evidence="1" id="KW-0004">4Fe-4S</keyword>
<evidence type="ECO:0000256" key="2">
    <source>
        <dbReference type="ARBA" id="ARBA00022723"/>
    </source>
</evidence>
<dbReference type="Pfam" id="PF00037">
    <property type="entry name" value="Fer4"/>
    <property type="match status" value="1"/>
</dbReference>
<accession>A0A9D6Z659</accession>
<gene>
    <name evidence="6" type="ORF">HY912_22160</name>
</gene>
<dbReference type="InterPro" id="IPR017900">
    <property type="entry name" value="4Fe4S_Fe_S_CS"/>
</dbReference>
<dbReference type="PROSITE" id="PS00198">
    <property type="entry name" value="4FE4S_FER_1"/>
    <property type="match status" value="1"/>
</dbReference>
<evidence type="ECO:0000256" key="1">
    <source>
        <dbReference type="ARBA" id="ARBA00022485"/>
    </source>
</evidence>
<dbReference type="Pfam" id="PF04015">
    <property type="entry name" value="DUF362"/>
    <property type="match status" value="1"/>
</dbReference>
<keyword evidence="3" id="KW-0408">Iron</keyword>
<dbReference type="Gene3D" id="3.30.70.20">
    <property type="match status" value="1"/>
</dbReference>